<reference evidence="6 7" key="1">
    <citation type="journal article" date="2009" name="Int. J. Syst. Evol. Microbiol.">
        <title>Paenibacillus contaminans sp. nov., isolated from a contaminated laboratory plate.</title>
        <authorList>
            <person name="Chou J.H."/>
            <person name="Lee J.H."/>
            <person name="Lin M.C."/>
            <person name="Chang P.S."/>
            <person name="Arun A.B."/>
            <person name="Young C.C."/>
            <person name="Chen W.M."/>
        </authorList>
    </citation>
    <scope>NUCLEOTIDE SEQUENCE [LARGE SCALE GENOMIC DNA]</scope>
    <source>
        <strain evidence="6 7">CKOBP-6</strain>
    </source>
</reference>
<sequence>MDIFNIAVRTIQGETVSLESYKGKVLLIVNTASKCGYTPQYEALQGLYEKYKEKGLVVLGFPCNQFGGQEPGTNDEVDAFCKVNYGVSFPLFEKVEVKGDGKHPLFAFLTEEAPFEGFDQNDPGGRRFQAMFEEHMPEQLQNNEIKWNFTKFLVSRDGNSVGRYEPIVSPSAMEADIEALL</sequence>
<keyword evidence="3 5" id="KW-0560">Oxidoreductase</keyword>
<name>A0A329MLC7_9BACL</name>
<dbReference type="PROSITE" id="PS00460">
    <property type="entry name" value="GLUTATHIONE_PEROXID_1"/>
    <property type="match status" value="1"/>
</dbReference>
<organism evidence="6 7">
    <name type="scientific">Paenibacillus contaminans</name>
    <dbReference type="NCBI Taxonomy" id="450362"/>
    <lineage>
        <taxon>Bacteria</taxon>
        <taxon>Bacillati</taxon>
        <taxon>Bacillota</taxon>
        <taxon>Bacilli</taxon>
        <taxon>Bacillales</taxon>
        <taxon>Paenibacillaceae</taxon>
        <taxon>Paenibacillus</taxon>
    </lineage>
</organism>
<dbReference type="EMBL" id="QMFB01000007">
    <property type="protein sequence ID" value="RAV20659.1"/>
    <property type="molecule type" value="Genomic_DNA"/>
</dbReference>
<dbReference type="Pfam" id="PF00255">
    <property type="entry name" value="GSHPx"/>
    <property type="match status" value="1"/>
</dbReference>
<dbReference type="PRINTS" id="PR01011">
    <property type="entry name" value="GLUTPROXDASE"/>
</dbReference>
<dbReference type="PANTHER" id="PTHR11592:SF78">
    <property type="entry name" value="GLUTATHIONE PEROXIDASE"/>
    <property type="match status" value="1"/>
</dbReference>
<evidence type="ECO:0000256" key="5">
    <source>
        <dbReference type="RuleBase" id="RU000499"/>
    </source>
</evidence>
<dbReference type="AlphaFoldDB" id="A0A329MLC7"/>
<accession>A0A329MLC7</accession>
<dbReference type="Proteomes" id="UP000250369">
    <property type="component" value="Unassembled WGS sequence"/>
</dbReference>
<gene>
    <name evidence="6" type="ORF">DQG23_14190</name>
</gene>
<dbReference type="InterPro" id="IPR029759">
    <property type="entry name" value="GPX_AS"/>
</dbReference>
<dbReference type="InterPro" id="IPR000889">
    <property type="entry name" value="Glutathione_peroxidase"/>
</dbReference>
<dbReference type="InterPro" id="IPR029760">
    <property type="entry name" value="GPX_CS"/>
</dbReference>
<dbReference type="RefSeq" id="WP_113031517.1">
    <property type="nucleotide sequence ID" value="NZ_QMFB01000007.1"/>
</dbReference>
<dbReference type="InterPro" id="IPR036249">
    <property type="entry name" value="Thioredoxin-like_sf"/>
</dbReference>
<evidence type="ECO:0000256" key="2">
    <source>
        <dbReference type="ARBA" id="ARBA00022559"/>
    </source>
</evidence>
<dbReference type="PANTHER" id="PTHR11592">
    <property type="entry name" value="GLUTATHIONE PEROXIDASE"/>
    <property type="match status" value="1"/>
</dbReference>
<proteinExistence type="inferred from homology"/>
<keyword evidence="7" id="KW-1185">Reference proteome</keyword>
<evidence type="ECO:0000256" key="1">
    <source>
        <dbReference type="ARBA" id="ARBA00006926"/>
    </source>
</evidence>
<dbReference type="SUPFAM" id="SSF52833">
    <property type="entry name" value="Thioredoxin-like"/>
    <property type="match status" value="1"/>
</dbReference>
<dbReference type="OrthoDB" id="9789406at2"/>
<protein>
    <recommendedName>
        <fullName evidence="5">Glutathione peroxidase</fullName>
    </recommendedName>
</protein>
<dbReference type="PIRSF" id="PIRSF000303">
    <property type="entry name" value="Glutathion_perox"/>
    <property type="match status" value="1"/>
</dbReference>
<dbReference type="GO" id="GO:0004601">
    <property type="term" value="F:peroxidase activity"/>
    <property type="evidence" value="ECO:0007669"/>
    <property type="project" value="UniProtKB-KW"/>
</dbReference>
<dbReference type="PROSITE" id="PS51355">
    <property type="entry name" value="GLUTATHIONE_PEROXID_3"/>
    <property type="match status" value="1"/>
</dbReference>
<feature type="active site" evidence="4">
    <location>
        <position position="35"/>
    </location>
</feature>
<evidence type="ECO:0000313" key="6">
    <source>
        <dbReference type="EMBL" id="RAV20659.1"/>
    </source>
</evidence>
<dbReference type="CDD" id="cd00340">
    <property type="entry name" value="GSH_Peroxidase"/>
    <property type="match status" value="1"/>
</dbReference>
<dbReference type="FunFam" id="3.40.30.10:FF:000010">
    <property type="entry name" value="Glutathione peroxidase"/>
    <property type="match status" value="1"/>
</dbReference>
<keyword evidence="2 5" id="KW-0575">Peroxidase</keyword>
<dbReference type="PROSITE" id="PS00763">
    <property type="entry name" value="GLUTATHIONE_PEROXID_2"/>
    <property type="match status" value="1"/>
</dbReference>
<comment type="caution">
    <text evidence="6">The sequence shown here is derived from an EMBL/GenBank/DDBJ whole genome shotgun (WGS) entry which is preliminary data.</text>
</comment>
<dbReference type="Gene3D" id="3.40.30.10">
    <property type="entry name" value="Glutaredoxin"/>
    <property type="match status" value="1"/>
</dbReference>
<evidence type="ECO:0000313" key="7">
    <source>
        <dbReference type="Proteomes" id="UP000250369"/>
    </source>
</evidence>
<comment type="similarity">
    <text evidence="1 5">Belongs to the glutathione peroxidase family.</text>
</comment>
<evidence type="ECO:0000256" key="3">
    <source>
        <dbReference type="ARBA" id="ARBA00023002"/>
    </source>
</evidence>
<evidence type="ECO:0000256" key="4">
    <source>
        <dbReference type="PIRSR" id="PIRSR000303-1"/>
    </source>
</evidence>
<dbReference type="GO" id="GO:0034599">
    <property type="term" value="P:cellular response to oxidative stress"/>
    <property type="evidence" value="ECO:0007669"/>
    <property type="project" value="TreeGrafter"/>
</dbReference>